<dbReference type="AlphaFoldDB" id="A0A8H5TFC2"/>
<dbReference type="OrthoDB" id="5094044at2759"/>
<proteinExistence type="predicted"/>
<feature type="compositionally biased region" description="Basic and acidic residues" evidence="1">
    <location>
        <begin position="402"/>
        <end position="419"/>
    </location>
</feature>
<feature type="region of interest" description="Disordered" evidence="1">
    <location>
        <begin position="1"/>
        <end position="29"/>
    </location>
</feature>
<dbReference type="Proteomes" id="UP000567885">
    <property type="component" value="Unassembled WGS sequence"/>
</dbReference>
<sequence length="750" mass="85294">MNEQRPEKRRDHGDDLPERPNKKSKPAKDQHVVIAKALLEKRPAQRIMPSEIEFLPCRPSIEKRAMDLYEKSVEKAELDIANFEANAANMIRYKGLWKTCIRVLHFTPTELFSPVTGLRHVPSHKGPIAGSFLVFSEAFSKLLTALIVHPFWQFERNLLVLAIQYIVKCRVQNCDPWPEKELAQPAKCPAFRALRRMFRGVKVQRTSIHEMHKLARRSIEKSPSTFSNFLVQLGDMVTPVADDNQVYYGVPMLPVTIADLKTLVKAIEVFKWPDLSWRCRPEDVSEAYSEHRGRDPTEPPRKGEMKAFVEIGVKDFFRKIALKQMGNVDEKDEHDYGREEEGGEHRYEGEEVQDVQKVQQEKEDQEKAGEEEANEQDGQLLDAGQGDDVHWSGQDFAMPPSNDHDSANSDSLRQDRRAGEVTPFRYGERTGGLFDSDGRRTDASQGNRHPTLISSSIEPQYRQRICGHRHVPPTPIDPRLANGGGQTLVLPMDWMNRYQQTAYDHGMLICSGGHDRNALRRDHDAIDRRVARLEAIIAGSGQQPNQASSASQELEIANKQLEDIRPEADARMKALGAKNADFRSRLQSQSQDPENEKAKLEKKLVDQAKTHEERMYGMERRLADHVKASKAESVQMRQEFETQLANQAKTFEAEKAQLVGKVNALKQERQQRDAELNALADSQSDRNANNTQRGILVEQPQETGIRKGQVAESQPLVQKNLELGHVEKDHTAVKWSVKQRQYSEPASSGR</sequence>
<feature type="region of interest" description="Disordered" evidence="1">
    <location>
        <begin position="673"/>
        <end position="711"/>
    </location>
</feature>
<feature type="region of interest" description="Disordered" evidence="1">
    <location>
        <begin position="328"/>
        <end position="452"/>
    </location>
</feature>
<gene>
    <name evidence="2" type="ORF">FHETE_5335</name>
</gene>
<feature type="compositionally biased region" description="Low complexity" evidence="1">
    <location>
        <begin position="376"/>
        <end position="386"/>
    </location>
</feature>
<keyword evidence="3" id="KW-1185">Reference proteome</keyword>
<protein>
    <submittedName>
        <fullName evidence="2">Uncharacterized protein</fullName>
    </submittedName>
</protein>
<evidence type="ECO:0000313" key="2">
    <source>
        <dbReference type="EMBL" id="KAF5668069.1"/>
    </source>
</evidence>
<evidence type="ECO:0000256" key="1">
    <source>
        <dbReference type="SAM" id="MobiDB-lite"/>
    </source>
</evidence>
<feature type="compositionally biased region" description="Polar residues" evidence="1">
    <location>
        <begin position="738"/>
        <end position="750"/>
    </location>
</feature>
<feature type="compositionally biased region" description="Basic and acidic residues" evidence="1">
    <location>
        <begin position="328"/>
        <end position="349"/>
    </location>
</feature>
<feature type="region of interest" description="Disordered" evidence="1">
    <location>
        <begin position="728"/>
        <end position="750"/>
    </location>
</feature>
<evidence type="ECO:0000313" key="3">
    <source>
        <dbReference type="Proteomes" id="UP000567885"/>
    </source>
</evidence>
<feature type="compositionally biased region" description="Polar residues" evidence="1">
    <location>
        <begin position="443"/>
        <end position="452"/>
    </location>
</feature>
<organism evidence="2 3">
    <name type="scientific">Fusarium heterosporum</name>
    <dbReference type="NCBI Taxonomy" id="42747"/>
    <lineage>
        <taxon>Eukaryota</taxon>
        <taxon>Fungi</taxon>
        <taxon>Dikarya</taxon>
        <taxon>Ascomycota</taxon>
        <taxon>Pezizomycotina</taxon>
        <taxon>Sordariomycetes</taxon>
        <taxon>Hypocreomycetidae</taxon>
        <taxon>Hypocreales</taxon>
        <taxon>Nectriaceae</taxon>
        <taxon>Fusarium</taxon>
        <taxon>Fusarium heterosporum species complex</taxon>
    </lineage>
</organism>
<feature type="compositionally biased region" description="Basic and acidic residues" evidence="1">
    <location>
        <begin position="359"/>
        <end position="370"/>
    </location>
</feature>
<comment type="caution">
    <text evidence="2">The sequence shown here is derived from an EMBL/GenBank/DDBJ whole genome shotgun (WGS) entry which is preliminary data.</text>
</comment>
<feature type="compositionally biased region" description="Polar residues" evidence="1">
    <location>
        <begin position="680"/>
        <end position="693"/>
    </location>
</feature>
<reference evidence="2 3" key="1">
    <citation type="submission" date="2020-05" db="EMBL/GenBank/DDBJ databases">
        <title>Identification and distribution of gene clusters putatively required for synthesis of sphingolipid metabolism inhibitors in phylogenetically diverse species of the filamentous fungus Fusarium.</title>
        <authorList>
            <person name="Kim H.-S."/>
            <person name="Busman M."/>
            <person name="Brown D.W."/>
            <person name="Divon H."/>
            <person name="Uhlig S."/>
            <person name="Proctor R.H."/>
        </authorList>
    </citation>
    <scope>NUCLEOTIDE SEQUENCE [LARGE SCALE GENOMIC DNA]</scope>
    <source>
        <strain evidence="2 3">NRRL 20693</strain>
    </source>
</reference>
<accession>A0A8H5TFC2</accession>
<dbReference type="EMBL" id="JAAGWQ010000095">
    <property type="protein sequence ID" value="KAF5668069.1"/>
    <property type="molecule type" value="Genomic_DNA"/>
</dbReference>
<name>A0A8H5TFC2_FUSHE</name>